<name>A0A2P6PUP8_ROSCH</name>
<dbReference type="PANTHER" id="PTHR46035:SF1">
    <property type="entry name" value="TETRATRICOPEPTIDE REPEAT PROTEIN 4"/>
    <property type="match status" value="1"/>
</dbReference>
<dbReference type="GO" id="GO:0051879">
    <property type="term" value="F:Hsp90 protein binding"/>
    <property type="evidence" value="ECO:0007669"/>
    <property type="project" value="TreeGrafter"/>
</dbReference>
<gene>
    <name evidence="1" type="ORF">RchiOBHm_Chr6g0286031</name>
</gene>
<dbReference type="GO" id="GO:0005829">
    <property type="term" value="C:cytosol"/>
    <property type="evidence" value="ECO:0007669"/>
    <property type="project" value="TreeGrafter"/>
</dbReference>
<dbReference type="GO" id="GO:0006457">
    <property type="term" value="P:protein folding"/>
    <property type="evidence" value="ECO:0007669"/>
    <property type="project" value="TreeGrafter"/>
</dbReference>
<accession>A0A2P6PUP8</accession>
<dbReference type="Gramene" id="PRQ25657">
    <property type="protein sequence ID" value="PRQ25657"/>
    <property type="gene ID" value="RchiOBHm_Chr6g0286031"/>
</dbReference>
<dbReference type="OMA" id="PWDRENA"/>
<evidence type="ECO:0000313" key="2">
    <source>
        <dbReference type="Proteomes" id="UP000238479"/>
    </source>
</evidence>
<dbReference type="GO" id="GO:0005634">
    <property type="term" value="C:nucleus"/>
    <property type="evidence" value="ECO:0007669"/>
    <property type="project" value="TreeGrafter"/>
</dbReference>
<sequence length="145" mass="16303">MWYAMLFDMRILLCPELPNMFSESAPPLPWDEKHNYTRDAVELFYEAKSGVPLSKTKILRCLLEGTPASNLESMVQEKDAAENSNFGSSAGKGSSRWVKVNEKRTLYDILKEANFIIQGIPVFAVVSKKSSFYKEFKAGGWALPG</sequence>
<dbReference type="STRING" id="74649.A0A2P6PUP8"/>
<protein>
    <submittedName>
        <fullName evidence="1">Uncharacterized protein</fullName>
    </submittedName>
</protein>
<proteinExistence type="predicted"/>
<dbReference type="EMBL" id="PDCK01000044">
    <property type="protein sequence ID" value="PRQ25657.1"/>
    <property type="molecule type" value="Genomic_DNA"/>
</dbReference>
<comment type="caution">
    <text evidence="1">The sequence shown here is derived from an EMBL/GenBank/DDBJ whole genome shotgun (WGS) entry which is preliminary data.</text>
</comment>
<keyword evidence="2" id="KW-1185">Reference proteome</keyword>
<dbReference type="GO" id="GO:0030544">
    <property type="term" value="F:Hsp70 protein binding"/>
    <property type="evidence" value="ECO:0007669"/>
    <property type="project" value="TreeGrafter"/>
</dbReference>
<dbReference type="CDD" id="cd21377">
    <property type="entry name" value="CTWD_Cns1-like"/>
    <property type="match status" value="1"/>
</dbReference>
<dbReference type="PANTHER" id="PTHR46035">
    <property type="entry name" value="TETRATRICOPEPTIDE REPEAT PROTEIN 4"/>
    <property type="match status" value="1"/>
</dbReference>
<organism evidence="1 2">
    <name type="scientific">Rosa chinensis</name>
    <name type="common">China rose</name>
    <dbReference type="NCBI Taxonomy" id="74649"/>
    <lineage>
        <taxon>Eukaryota</taxon>
        <taxon>Viridiplantae</taxon>
        <taxon>Streptophyta</taxon>
        <taxon>Embryophyta</taxon>
        <taxon>Tracheophyta</taxon>
        <taxon>Spermatophyta</taxon>
        <taxon>Magnoliopsida</taxon>
        <taxon>eudicotyledons</taxon>
        <taxon>Gunneridae</taxon>
        <taxon>Pentapetalae</taxon>
        <taxon>rosids</taxon>
        <taxon>fabids</taxon>
        <taxon>Rosales</taxon>
        <taxon>Rosaceae</taxon>
        <taxon>Rosoideae</taxon>
        <taxon>Rosoideae incertae sedis</taxon>
        <taxon>Rosa</taxon>
    </lineage>
</organism>
<dbReference type="AlphaFoldDB" id="A0A2P6PUP8"/>
<evidence type="ECO:0000313" key="1">
    <source>
        <dbReference type="EMBL" id="PRQ25657.1"/>
    </source>
</evidence>
<dbReference type="Proteomes" id="UP000238479">
    <property type="component" value="Chromosome 6"/>
</dbReference>
<reference evidence="1 2" key="1">
    <citation type="journal article" date="2018" name="Nat. Genet.">
        <title>The Rosa genome provides new insights in the design of modern roses.</title>
        <authorList>
            <person name="Bendahmane M."/>
        </authorList>
    </citation>
    <scope>NUCLEOTIDE SEQUENCE [LARGE SCALE GENOMIC DNA]</scope>
    <source>
        <strain evidence="2">cv. Old Blush</strain>
    </source>
</reference>